<name>A0AAV8Y569_9CUCU</name>
<evidence type="ECO:0000313" key="3">
    <source>
        <dbReference type="Proteomes" id="UP001162162"/>
    </source>
</evidence>
<reference evidence="2" key="1">
    <citation type="journal article" date="2023" name="Insect Mol. Biol.">
        <title>Genome sequencing provides insights into the evolution of gene families encoding plant cell wall-degrading enzymes in longhorned beetles.</title>
        <authorList>
            <person name="Shin N.R."/>
            <person name="Okamura Y."/>
            <person name="Kirsch R."/>
            <person name="Pauchet Y."/>
        </authorList>
    </citation>
    <scope>NUCLEOTIDE SEQUENCE</scope>
    <source>
        <strain evidence="2">AMC_N1</strain>
    </source>
</reference>
<keyword evidence="3" id="KW-1185">Reference proteome</keyword>
<proteinExistence type="predicted"/>
<dbReference type="EMBL" id="JAPWTK010000181">
    <property type="protein sequence ID" value="KAJ8946609.1"/>
    <property type="molecule type" value="Genomic_DNA"/>
</dbReference>
<gene>
    <name evidence="2" type="ORF">NQ318_007210</name>
</gene>
<evidence type="ECO:0000256" key="1">
    <source>
        <dbReference type="SAM" id="MobiDB-lite"/>
    </source>
</evidence>
<evidence type="ECO:0000313" key="2">
    <source>
        <dbReference type="EMBL" id="KAJ8946609.1"/>
    </source>
</evidence>
<accession>A0AAV8Y569</accession>
<feature type="compositionally biased region" description="Acidic residues" evidence="1">
    <location>
        <begin position="111"/>
        <end position="120"/>
    </location>
</feature>
<comment type="caution">
    <text evidence="2">The sequence shown here is derived from an EMBL/GenBank/DDBJ whole genome shotgun (WGS) entry which is preliminary data.</text>
</comment>
<dbReference type="AlphaFoldDB" id="A0AAV8Y569"/>
<dbReference type="Proteomes" id="UP001162162">
    <property type="component" value="Unassembled WGS sequence"/>
</dbReference>
<feature type="region of interest" description="Disordered" evidence="1">
    <location>
        <begin position="67"/>
        <end position="120"/>
    </location>
</feature>
<organism evidence="2 3">
    <name type="scientific">Aromia moschata</name>
    <dbReference type="NCBI Taxonomy" id="1265417"/>
    <lineage>
        <taxon>Eukaryota</taxon>
        <taxon>Metazoa</taxon>
        <taxon>Ecdysozoa</taxon>
        <taxon>Arthropoda</taxon>
        <taxon>Hexapoda</taxon>
        <taxon>Insecta</taxon>
        <taxon>Pterygota</taxon>
        <taxon>Neoptera</taxon>
        <taxon>Endopterygota</taxon>
        <taxon>Coleoptera</taxon>
        <taxon>Polyphaga</taxon>
        <taxon>Cucujiformia</taxon>
        <taxon>Chrysomeloidea</taxon>
        <taxon>Cerambycidae</taxon>
        <taxon>Cerambycinae</taxon>
        <taxon>Callichromatini</taxon>
        <taxon>Aromia</taxon>
    </lineage>
</organism>
<protein>
    <submittedName>
        <fullName evidence="2">Uncharacterized protein</fullName>
    </submittedName>
</protein>
<sequence>MVLKLEALLNNKKILQTHRKGFGIFIIKRVCHNASPGALSGLARGVEAENANIDEDDTPVDIVIFPPENANEEHTDEDSGEDDLVDMNNLPGSQLRGHVEIMDSNKTNENSDSETDSDEDVPLSLFYPSIRFRHYCSQQANMSPPRIIAVL</sequence>
<feature type="compositionally biased region" description="Acidic residues" evidence="1">
    <location>
        <begin position="74"/>
        <end position="85"/>
    </location>
</feature>